<evidence type="ECO:0000313" key="3">
    <source>
        <dbReference type="Proteomes" id="UP001597097"/>
    </source>
</evidence>
<keyword evidence="3" id="KW-1185">Reference proteome</keyword>
<reference evidence="3" key="1">
    <citation type="journal article" date="2019" name="Int. J. Syst. Evol. Microbiol.">
        <title>The Global Catalogue of Microorganisms (GCM) 10K type strain sequencing project: providing services to taxonomists for standard genome sequencing and annotation.</title>
        <authorList>
            <consortium name="The Broad Institute Genomics Platform"/>
            <consortium name="The Broad Institute Genome Sequencing Center for Infectious Disease"/>
            <person name="Wu L."/>
            <person name="Ma J."/>
        </authorList>
    </citation>
    <scope>NUCLEOTIDE SEQUENCE [LARGE SCALE GENOMIC DNA]</scope>
    <source>
        <strain evidence="3">CGMCC 1.15399</strain>
    </source>
</reference>
<dbReference type="Proteomes" id="UP001597097">
    <property type="component" value="Unassembled WGS sequence"/>
</dbReference>
<name>A0ABW4GXQ9_9ACTN</name>
<feature type="chain" id="PRO_5045222031" description="DUF5666 domain-containing protein" evidence="1">
    <location>
        <begin position="27"/>
        <end position="141"/>
    </location>
</feature>
<evidence type="ECO:0000256" key="1">
    <source>
        <dbReference type="SAM" id="SignalP"/>
    </source>
</evidence>
<evidence type="ECO:0000313" key="2">
    <source>
        <dbReference type="EMBL" id="MFD1547643.1"/>
    </source>
</evidence>
<feature type="signal peptide" evidence="1">
    <location>
        <begin position="1"/>
        <end position="26"/>
    </location>
</feature>
<organism evidence="2 3">
    <name type="scientific">Nonomuraea guangzhouensis</name>
    <dbReference type="NCBI Taxonomy" id="1291555"/>
    <lineage>
        <taxon>Bacteria</taxon>
        <taxon>Bacillati</taxon>
        <taxon>Actinomycetota</taxon>
        <taxon>Actinomycetes</taxon>
        <taxon>Streptosporangiales</taxon>
        <taxon>Streptosporangiaceae</taxon>
        <taxon>Nonomuraea</taxon>
    </lineage>
</organism>
<dbReference type="EMBL" id="JBHUCM010000078">
    <property type="protein sequence ID" value="MFD1547643.1"/>
    <property type="molecule type" value="Genomic_DNA"/>
</dbReference>
<keyword evidence="1" id="KW-0732">Signal</keyword>
<evidence type="ECO:0008006" key="4">
    <source>
        <dbReference type="Google" id="ProtNLM"/>
    </source>
</evidence>
<gene>
    <name evidence="2" type="ORF">ACFSJ0_62180</name>
</gene>
<accession>A0ABW4GXQ9</accession>
<comment type="caution">
    <text evidence="2">The sequence shown here is derived from an EMBL/GenBank/DDBJ whole genome shotgun (WGS) entry which is preliminary data.</text>
</comment>
<proteinExistence type="predicted"/>
<protein>
    <recommendedName>
        <fullName evidence="4">DUF5666 domain-containing protein</fullName>
    </recommendedName>
</protein>
<dbReference type="RefSeq" id="WP_219536993.1">
    <property type="nucleotide sequence ID" value="NZ_JAHKRM010000034.1"/>
</dbReference>
<sequence length="141" mass="14311">MFKRRLAVLGAVGVLVLTALGGSAMADEAPSTVPGAKVTCTTSDGKSIEFARAKAVAAPDEVSKAAAPEGIAVTRTDDGQIEIKELTKGEVLEAVPAMPATPADDKGFTAAEPTGGAVKLERLTTQSGTPLETLSVKCESK</sequence>